<organism evidence="2 3">
    <name type="scientific">Elysia marginata</name>
    <dbReference type="NCBI Taxonomy" id="1093978"/>
    <lineage>
        <taxon>Eukaryota</taxon>
        <taxon>Metazoa</taxon>
        <taxon>Spiralia</taxon>
        <taxon>Lophotrochozoa</taxon>
        <taxon>Mollusca</taxon>
        <taxon>Gastropoda</taxon>
        <taxon>Heterobranchia</taxon>
        <taxon>Euthyneura</taxon>
        <taxon>Panpulmonata</taxon>
        <taxon>Sacoglossa</taxon>
        <taxon>Placobranchoidea</taxon>
        <taxon>Plakobranchidae</taxon>
        <taxon>Elysia</taxon>
    </lineage>
</organism>
<feature type="compositionally biased region" description="Low complexity" evidence="1">
    <location>
        <begin position="264"/>
        <end position="275"/>
    </location>
</feature>
<dbReference type="Proteomes" id="UP000762676">
    <property type="component" value="Unassembled WGS sequence"/>
</dbReference>
<feature type="compositionally biased region" description="Basic and acidic residues" evidence="1">
    <location>
        <begin position="218"/>
        <end position="227"/>
    </location>
</feature>
<dbReference type="EMBL" id="BMAT01004581">
    <property type="protein sequence ID" value="GFR76206.1"/>
    <property type="molecule type" value="Genomic_DNA"/>
</dbReference>
<evidence type="ECO:0000313" key="2">
    <source>
        <dbReference type="EMBL" id="GFR76206.1"/>
    </source>
</evidence>
<evidence type="ECO:0000256" key="1">
    <source>
        <dbReference type="SAM" id="MobiDB-lite"/>
    </source>
</evidence>
<evidence type="ECO:0000313" key="3">
    <source>
        <dbReference type="Proteomes" id="UP000762676"/>
    </source>
</evidence>
<dbReference type="AlphaFoldDB" id="A0AAV4FV63"/>
<proteinExistence type="predicted"/>
<protein>
    <submittedName>
        <fullName evidence="2">Uncharacterized protein</fullName>
    </submittedName>
</protein>
<feature type="region of interest" description="Disordered" evidence="1">
    <location>
        <begin position="193"/>
        <end position="227"/>
    </location>
</feature>
<sequence>MGAEASMSKVRIIPRAVVAKLKLKQEFKNIDPSNYAQIEASKRAPTRRGGKEKMVVTLSKDDNKPDDNEDGKTVDTFVSDSGVVSPGGQVAGSRAGTAAPLINGAVVIPAAAAALATQGSRAGTVPGTRAGVGSRHAGEGAGGGEGGRWNTEGGGNGGGGGGSGLGGPQVAAIAGGAAVVGAVTGAAAAKLLSNNNNSNRNGNKRNMVNTNLNNNKRGSYDPDTKKYDEEDLRLNLYTEKEMTPIPEVVTTSLGGTTIFNVQPNNIRNNSNNNSNAFDSDREDQGPKKGRKPKKPVAKLLQPIDNPASDFDDYRSQSDPPPKPASYAVPTPVREMDKHVIREELQARQAWKGDQGNIRSRQPHGLRF</sequence>
<feature type="compositionally biased region" description="Basic and acidic residues" evidence="1">
    <location>
        <begin position="333"/>
        <end position="345"/>
    </location>
</feature>
<feature type="compositionally biased region" description="Basic and acidic residues" evidence="1">
    <location>
        <begin position="49"/>
        <end position="72"/>
    </location>
</feature>
<feature type="compositionally biased region" description="Polar residues" evidence="1">
    <location>
        <begin position="207"/>
        <end position="217"/>
    </location>
</feature>
<keyword evidence="3" id="KW-1185">Reference proteome</keyword>
<feature type="region of interest" description="Disordered" evidence="1">
    <location>
        <begin position="120"/>
        <end position="162"/>
    </location>
</feature>
<feature type="compositionally biased region" description="Basic residues" evidence="1">
    <location>
        <begin position="287"/>
        <end position="296"/>
    </location>
</feature>
<reference evidence="2 3" key="1">
    <citation type="journal article" date="2021" name="Elife">
        <title>Chloroplast acquisition without the gene transfer in kleptoplastic sea slugs, Plakobranchus ocellatus.</title>
        <authorList>
            <person name="Maeda T."/>
            <person name="Takahashi S."/>
            <person name="Yoshida T."/>
            <person name="Shimamura S."/>
            <person name="Takaki Y."/>
            <person name="Nagai Y."/>
            <person name="Toyoda A."/>
            <person name="Suzuki Y."/>
            <person name="Arimoto A."/>
            <person name="Ishii H."/>
            <person name="Satoh N."/>
            <person name="Nishiyama T."/>
            <person name="Hasebe M."/>
            <person name="Maruyama T."/>
            <person name="Minagawa J."/>
            <person name="Obokata J."/>
            <person name="Shigenobu S."/>
        </authorList>
    </citation>
    <scope>NUCLEOTIDE SEQUENCE [LARGE SCALE GENOMIC DNA]</scope>
</reference>
<feature type="compositionally biased region" description="Gly residues" evidence="1">
    <location>
        <begin position="139"/>
        <end position="162"/>
    </location>
</feature>
<feature type="region of interest" description="Disordered" evidence="1">
    <location>
        <begin position="38"/>
        <end position="72"/>
    </location>
</feature>
<name>A0AAV4FV63_9GAST</name>
<comment type="caution">
    <text evidence="2">The sequence shown here is derived from an EMBL/GenBank/DDBJ whole genome shotgun (WGS) entry which is preliminary data.</text>
</comment>
<feature type="compositionally biased region" description="Low complexity" evidence="1">
    <location>
        <begin position="193"/>
        <end position="206"/>
    </location>
</feature>
<gene>
    <name evidence="2" type="ORF">ElyMa_002207200</name>
</gene>
<accession>A0AAV4FV63</accession>
<feature type="region of interest" description="Disordered" evidence="1">
    <location>
        <begin position="260"/>
        <end position="367"/>
    </location>
</feature>